<gene>
    <name evidence="1" type="ORF">PECUL_23A005040</name>
</gene>
<keyword evidence="2" id="KW-1185">Reference proteome</keyword>
<reference evidence="1" key="1">
    <citation type="submission" date="2022-03" db="EMBL/GenBank/DDBJ databases">
        <authorList>
            <person name="Alioto T."/>
            <person name="Alioto T."/>
            <person name="Gomez Garrido J."/>
        </authorList>
    </citation>
    <scope>NUCLEOTIDE SEQUENCE</scope>
</reference>
<dbReference type="EMBL" id="OW240915">
    <property type="protein sequence ID" value="CAH2286044.1"/>
    <property type="molecule type" value="Genomic_DNA"/>
</dbReference>
<accession>A0AAD1W761</accession>
<dbReference type="AlphaFoldDB" id="A0AAD1W761"/>
<dbReference type="Proteomes" id="UP001295444">
    <property type="component" value="Chromosome 04"/>
</dbReference>
<organism evidence="1 2">
    <name type="scientific">Pelobates cultripes</name>
    <name type="common">Western spadefoot toad</name>
    <dbReference type="NCBI Taxonomy" id="61616"/>
    <lineage>
        <taxon>Eukaryota</taxon>
        <taxon>Metazoa</taxon>
        <taxon>Chordata</taxon>
        <taxon>Craniata</taxon>
        <taxon>Vertebrata</taxon>
        <taxon>Euteleostomi</taxon>
        <taxon>Amphibia</taxon>
        <taxon>Batrachia</taxon>
        <taxon>Anura</taxon>
        <taxon>Pelobatoidea</taxon>
        <taxon>Pelobatidae</taxon>
        <taxon>Pelobates</taxon>
    </lineage>
</organism>
<name>A0AAD1W761_PELCU</name>
<evidence type="ECO:0000313" key="1">
    <source>
        <dbReference type="EMBL" id="CAH2286044.1"/>
    </source>
</evidence>
<protein>
    <submittedName>
        <fullName evidence="1">Uncharacterized protein</fullName>
    </submittedName>
</protein>
<proteinExistence type="predicted"/>
<sequence length="54" mass="6076">MAAPPESPLREDITVVTARVRTTKATVCTMTHQLENRKELIHQLQAAHKAVKVR</sequence>
<evidence type="ECO:0000313" key="2">
    <source>
        <dbReference type="Proteomes" id="UP001295444"/>
    </source>
</evidence>